<evidence type="ECO:0000313" key="1">
    <source>
        <dbReference type="EMBL" id="KAI8008896.1"/>
    </source>
</evidence>
<comment type="caution">
    <text evidence="1">The sequence shown here is derived from an EMBL/GenBank/DDBJ whole genome shotgun (WGS) entry which is preliminary data.</text>
</comment>
<dbReference type="EMBL" id="CM045764">
    <property type="protein sequence ID" value="KAI8008896.1"/>
    <property type="molecule type" value="Genomic_DNA"/>
</dbReference>
<evidence type="ECO:0000313" key="2">
    <source>
        <dbReference type="Proteomes" id="UP001060215"/>
    </source>
</evidence>
<protein>
    <submittedName>
        <fullName evidence="1">F-box protein</fullName>
    </submittedName>
</protein>
<reference evidence="1 2" key="1">
    <citation type="journal article" date="2022" name="Plant J.">
        <title>Chromosome-level genome of Camellia lanceoleosa provides a valuable resource for understanding genome evolution and self-incompatibility.</title>
        <authorList>
            <person name="Gong W."/>
            <person name="Xiao S."/>
            <person name="Wang L."/>
            <person name="Liao Z."/>
            <person name="Chang Y."/>
            <person name="Mo W."/>
            <person name="Hu G."/>
            <person name="Li W."/>
            <person name="Zhao G."/>
            <person name="Zhu H."/>
            <person name="Hu X."/>
            <person name="Ji K."/>
            <person name="Xiang X."/>
            <person name="Song Q."/>
            <person name="Yuan D."/>
            <person name="Jin S."/>
            <person name="Zhang L."/>
        </authorList>
    </citation>
    <scope>NUCLEOTIDE SEQUENCE [LARGE SCALE GENOMIC DNA]</scope>
    <source>
        <strain evidence="1">SQ_2022a</strain>
    </source>
</reference>
<sequence length="389" mass="44676">MLSIETNNTAKLFDYSPMPEEYTSSSAEQVAANDDLLTEILIRLPLKSLPRFKSVSKHWFSLISSPHFTRTRNVDPSTVSGLFLHSSSYIADLGFIPLDTGENATSISFPGLSDICIINSCYGLILCKTTNKYHILNPLTKQFTTLPDPHPKHVGLSLAFDPSRSPHYKVVCVWGPMHYNSYYYFYLEIYASETGSWRASGEPFGADMFMHFDGGVYWNGAINWFCTWGNSKYFNIDEERVGILPMIPGLGNDEYEREYKCYVESRGHLHLVQVYGLMTRFNVYEMERDYSGWSVKYHVDLDPVGIAFPEMMQLIDLDDYSYVVLTIVRGEKDEDSFMVLHVPGKVIRYNLIDRTFRKICDVDYEGVIDGSLRYSWYDAFQYIESLSSV</sequence>
<keyword evidence="2" id="KW-1185">Reference proteome</keyword>
<dbReference type="Proteomes" id="UP001060215">
    <property type="component" value="Chromosome 7"/>
</dbReference>
<accession>A0ACC0H773</accession>
<gene>
    <name evidence="1" type="ORF">LOK49_LG07G00643</name>
</gene>
<name>A0ACC0H773_9ERIC</name>
<proteinExistence type="predicted"/>
<organism evidence="1 2">
    <name type="scientific">Camellia lanceoleosa</name>
    <dbReference type="NCBI Taxonomy" id="1840588"/>
    <lineage>
        <taxon>Eukaryota</taxon>
        <taxon>Viridiplantae</taxon>
        <taxon>Streptophyta</taxon>
        <taxon>Embryophyta</taxon>
        <taxon>Tracheophyta</taxon>
        <taxon>Spermatophyta</taxon>
        <taxon>Magnoliopsida</taxon>
        <taxon>eudicotyledons</taxon>
        <taxon>Gunneridae</taxon>
        <taxon>Pentapetalae</taxon>
        <taxon>asterids</taxon>
        <taxon>Ericales</taxon>
        <taxon>Theaceae</taxon>
        <taxon>Camellia</taxon>
    </lineage>
</organism>